<sequence length="240" mass="27401">MSGPLADSDLYIIKEWIIQTAVSFLIYGIYATFSLIAIYHFLSHNVFQSKAHFTLFLVTTFMFIVSTAVLVVEMKFILLQLPMYGFTPPDPTSFIRLLTNFSITGEFLGITNFLISDAVVVWRAWILYPDTRRRQEDLLPDEGIANIVVVVLKQQMILKNFQDYGTREQTLLLTVPLFVTNLVATSLIGYRAWEHRKAVITNLSSSKNSLTRVQKILLLLVESGLVYCALWVSIILFSYL</sequence>
<evidence type="ECO:0000256" key="1">
    <source>
        <dbReference type="SAM" id="Phobius"/>
    </source>
</evidence>
<feature type="transmembrane region" description="Helical" evidence="1">
    <location>
        <begin position="54"/>
        <end position="78"/>
    </location>
</feature>
<dbReference type="Proteomes" id="UP000297245">
    <property type="component" value="Unassembled WGS sequence"/>
</dbReference>
<evidence type="ECO:0000313" key="3">
    <source>
        <dbReference type="Proteomes" id="UP000297245"/>
    </source>
</evidence>
<feature type="transmembrane region" description="Helical" evidence="1">
    <location>
        <begin position="170"/>
        <end position="190"/>
    </location>
</feature>
<reference evidence="2 3" key="1">
    <citation type="journal article" date="2019" name="Nat. Ecol. Evol.">
        <title>Megaphylogeny resolves global patterns of mushroom evolution.</title>
        <authorList>
            <person name="Varga T."/>
            <person name="Krizsan K."/>
            <person name="Foldi C."/>
            <person name="Dima B."/>
            <person name="Sanchez-Garcia M."/>
            <person name="Sanchez-Ramirez S."/>
            <person name="Szollosi G.J."/>
            <person name="Szarkandi J.G."/>
            <person name="Papp V."/>
            <person name="Albert L."/>
            <person name="Andreopoulos W."/>
            <person name="Angelini C."/>
            <person name="Antonin V."/>
            <person name="Barry K.W."/>
            <person name="Bougher N.L."/>
            <person name="Buchanan P."/>
            <person name="Buyck B."/>
            <person name="Bense V."/>
            <person name="Catcheside P."/>
            <person name="Chovatia M."/>
            <person name="Cooper J."/>
            <person name="Damon W."/>
            <person name="Desjardin D."/>
            <person name="Finy P."/>
            <person name="Geml J."/>
            <person name="Haridas S."/>
            <person name="Hughes K."/>
            <person name="Justo A."/>
            <person name="Karasinski D."/>
            <person name="Kautmanova I."/>
            <person name="Kiss B."/>
            <person name="Kocsube S."/>
            <person name="Kotiranta H."/>
            <person name="LaButti K.M."/>
            <person name="Lechner B.E."/>
            <person name="Liimatainen K."/>
            <person name="Lipzen A."/>
            <person name="Lukacs Z."/>
            <person name="Mihaltcheva S."/>
            <person name="Morgado L.N."/>
            <person name="Niskanen T."/>
            <person name="Noordeloos M.E."/>
            <person name="Ohm R.A."/>
            <person name="Ortiz-Santana B."/>
            <person name="Ovrebo C."/>
            <person name="Racz N."/>
            <person name="Riley R."/>
            <person name="Savchenko A."/>
            <person name="Shiryaev A."/>
            <person name="Soop K."/>
            <person name="Spirin V."/>
            <person name="Szebenyi C."/>
            <person name="Tomsovsky M."/>
            <person name="Tulloss R.E."/>
            <person name="Uehling J."/>
            <person name="Grigoriev I.V."/>
            <person name="Vagvolgyi C."/>
            <person name="Papp T."/>
            <person name="Martin F.M."/>
            <person name="Miettinen O."/>
            <person name="Hibbett D.S."/>
            <person name="Nagy L.G."/>
        </authorList>
    </citation>
    <scope>NUCLEOTIDE SEQUENCE [LARGE SCALE GENOMIC DNA]</scope>
    <source>
        <strain evidence="2 3">CBS 962.96</strain>
    </source>
</reference>
<name>A0A4S8MDA3_DENBC</name>
<evidence type="ECO:0000313" key="2">
    <source>
        <dbReference type="EMBL" id="THV00490.1"/>
    </source>
</evidence>
<protein>
    <submittedName>
        <fullName evidence="2">Uncharacterized protein</fullName>
    </submittedName>
</protein>
<keyword evidence="1" id="KW-1133">Transmembrane helix</keyword>
<proteinExistence type="predicted"/>
<gene>
    <name evidence="2" type="ORF">K435DRAFT_657077</name>
</gene>
<keyword evidence="3" id="KW-1185">Reference proteome</keyword>
<keyword evidence="1" id="KW-0472">Membrane</keyword>
<accession>A0A4S8MDA3</accession>
<organism evidence="2 3">
    <name type="scientific">Dendrothele bispora (strain CBS 962.96)</name>
    <dbReference type="NCBI Taxonomy" id="1314807"/>
    <lineage>
        <taxon>Eukaryota</taxon>
        <taxon>Fungi</taxon>
        <taxon>Dikarya</taxon>
        <taxon>Basidiomycota</taxon>
        <taxon>Agaricomycotina</taxon>
        <taxon>Agaricomycetes</taxon>
        <taxon>Agaricomycetidae</taxon>
        <taxon>Agaricales</taxon>
        <taxon>Agaricales incertae sedis</taxon>
        <taxon>Dendrothele</taxon>
    </lineage>
</organism>
<feature type="transmembrane region" description="Helical" evidence="1">
    <location>
        <begin position="216"/>
        <end position="239"/>
    </location>
</feature>
<dbReference type="AlphaFoldDB" id="A0A4S8MDA3"/>
<dbReference type="OrthoDB" id="3174319at2759"/>
<keyword evidence="1" id="KW-0812">Transmembrane</keyword>
<dbReference type="EMBL" id="ML179103">
    <property type="protein sequence ID" value="THV00490.1"/>
    <property type="molecule type" value="Genomic_DNA"/>
</dbReference>
<feature type="transmembrane region" description="Helical" evidence="1">
    <location>
        <begin position="16"/>
        <end position="42"/>
    </location>
</feature>